<evidence type="ECO:0000313" key="1">
    <source>
        <dbReference type="EnsemblPlants" id="AET2Gv20948300.5"/>
    </source>
</evidence>
<keyword evidence="2" id="KW-1185">Reference proteome</keyword>
<proteinExistence type="predicted"/>
<reference evidence="2" key="2">
    <citation type="journal article" date="2017" name="Nat. Plants">
        <title>The Aegilops tauschii genome reveals multiple impacts of transposons.</title>
        <authorList>
            <person name="Zhao G."/>
            <person name="Zou C."/>
            <person name="Li K."/>
            <person name="Wang K."/>
            <person name="Li T."/>
            <person name="Gao L."/>
            <person name="Zhang X."/>
            <person name="Wang H."/>
            <person name="Yang Z."/>
            <person name="Liu X."/>
            <person name="Jiang W."/>
            <person name="Mao L."/>
            <person name="Kong X."/>
            <person name="Jiao Y."/>
            <person name="Jia J."/>
        </authorList>
    </citation>
    <scope>NUCLEOTIDE SEQUENCE [LARGE SCALE GENOMIC DNA]</scope>
    <source>
        <strain evidence="2">cv. AL8/78</strain>
    </source>
</reference>
<dbReference type="EnsemblPlants" id="AET2Gv20948300.5">
    <property type="protein sequence ID" value="AET2Gv20948300.5"/>
    <property type="gene ID" value="AET2Gv20948300"/>
</dbReference>
<dbReference type="Gramene" id="AET2Gv20948300.5">
    <property type="protein sequence ID" value="AET2Gv20948300.5"/>
    <property type="gene ID" value="AET2Gv20948300"/>
</dbReference>
<accession>A0A453CSQ9</accession>
<organism evidence="1 2">
    <name type="scientific">Aegilops tauschii subsp. strangulata</name>
    <name type="common">Goatgrass</name>
    <dbReference type="NCBI Taxonomy" id="200361"/>
    <lineage>
        <taxon>Eukaryota</taxon>
        <taxon>Viridiplantae</taxon>
        <taxon>Streptophyta</taxon>
        <taxon>Embryophyta</taxon>
        <taxon>Tracheophyta</taxon>
        <taxon>Spermatophyta</taxon>
        <taxon>Magnoliopsida</taxon>
        <taxon>Liliopsida</taxon>
        <taxon>Poales</taxon>
        <taxon>Poaceae</taxon>
        <taxon>BOP clade</taxon>
        <taxon>Pooideae</taxon>
        <taxon>Triticodae</taxon>
        <taxon>Triticeae</taxon>
        <taxon>Triticinae</taxon>
        <taxon>Aegilops</taxon>
    </lineage>
</organism>
<evidence type="ECO:0000313" key="2">
    <source>
        <dbReference type="Proteomes" id="UP000015105"/>
    </source>
</evidence>
<sequence length="44" mass="5375">IAIRTCFMHRVCLLVYVRLASVRTYGRRHHLATWSCYREYLVFN</sequence>
<name>A0A453CSQ9_AEGTS</name>
<reference evidence="1" key="3">
    <citation type="journal article" date="2017" name="Nature">
        <title>Genome sequence of the progenitor of the wheat D genome Aegilops tauschii.</title>
        <authorList>
            <person name="Luo M.C."/>
            <person name="Gu Y.Q."/>
            <person name="Puiu D."/>
            <person name="Wang H."/>
            <person name="Twardziok S.O."/>
            <person name="Deal K.R."/>
            <person name="Huo N."/>
            <person name="Zhu T."/>
            <person name="Wang L."/>
            <person name="Wang Y."/>
            <person name="McGuire P.E."/>
            <person name="Liu S."/>
            <person name="Long H."/>
            <person name="Ramasamy R.K."/>
            <person name="Rodriguez J.C."/>
            <person name="Van S.L."/>
            <person name="Yuan L."/>
            <person name="Wang Z."/>
            <person name="Xia Z."/>
            <person name="Xiao L."/>
            <person name="Anderson O.D."/>
            <person name="Ouyang S."/>
            <person name="Liang Y."/>
            <person name="Zimin A.V."/>
            <person name="Pertea G."/>
            <person name="Qi P."/>
            <person name="Bennetzen J.L."/>
            <person name="Dai X."/>
            <person name="Dawson M.W."/>
            <person name="Muller H.G."/>
            <person name="Kugler K."/>
            <person name="Rivarola-Duarte L."/>
            <person name="Spannagl M."/>
            <person name="Mayer K.F.X."/>
            <person name="Lu F.H."/>
            <person name="Bevan M.W."/>
            <person name="Leroy P."/>
            <person name="Li P."/>
            <person name="You F.M."/>
            <person name="Sun Q."/>
            <person name="Liu Z."/>
            <person name="Lyons E."/>
            <person name="Wicker T."/>
            <person name="Salzberg S.L."/>
            <person name="Devos K.M."/>
            <person name="Dvorak J."/>
        </authorList>
    </citation>
    <scope>NUCLEOTIDE SEQUENCE [LARGE SCALE GENOMIC DNA]</scope>
    <source>
        <strain evidence="1">cv. AL8/78</strain>
    </source>
</reference>
<dbReference type="Proteomes" id="UP000015105">
    <property type="component" value="Chromosome 2D"/>
</dbReference>
<protein>
    <submittedName>
        <fullName evidence="1">Uncharacterized protein</fullName>
    </submittedName>
</protein>
<reference evidence="1" key="4">
    <citation type="submission" date="2019-03" db="UniProtKB">
        <authorList>
            <consortium name="EnsemblPlants"/>
        </authorList>
    </citation>
    <scope>IDENTIFICATION</scope>
</reference>
<reference evidence="1" key="5">
    <citation type="journal article" date="2021" name="G3 (Bethesda)">
        <title>Aegilops tauschii genome assembly Aet v5.0 features greater sequence contiguity and improved annotation.</title>
        <authorList>
            <person name="Wang L."/>
            <person name="Zhu T."/>
            <person name="Rodriguez J.C."/>
            <person name="Deal K.R."/>
            <person name="Dubcovsky J."/>
            <person name="McGuire P.E."/>
            <person name="Lux T."/>
            <person name="Spannagl M."/>
            <person name="Mayer K.F.X."/>
            <person name="Baldrich P."/>
            <person name="Meyers B.C."/>
            <person name="Huo N."/>
            <person name="Gu Y.Q."/>
            <person name="Zhou H."/>
            <person name="Devos K.M."/>
            <person name="Bennetzen J.L."/>
            <person name="Unver T."/>
            <person name="Budak H."/>
            <person name="Gulick P.J."/>
            <person name="Galiba G."/>
            <person name="Kalapos B."/>
            <person name="Nelson D.R."/>
            <person name="Li P."/>
            <person name="You F.M."/>
            <person name="Luo M.C."/>
            <person name="Dvorak J."/>
        </authorList>
    </citation>
    <scope>NUCLEOTIDE SEQUENCE [LARGE SCALE GENOMIC DNA]</scope>
    <source>
        <strain evidence="1">cv. AL8/78</strain>
    </source>
</reference>
<reference evidence="2" key="1">
    <citation type="journal article" date="2014" name="Science">
        <title>Ancient hybridizations among the ancestral genomes of bread wheat.</title>
        <authorList>
            <consortium name="International Wheat Genome Sequencing Consortium,"/>
            <person name="Marcussen T."/>
            <person name="Sandve S.R."/>
            <person name="Heier L."/>
            <person name="Spannagl M."/>
            <person name="Pfeifer M."/>
            <person name="Jakobsen K.S."/>
            <person name="Wulff B.B."/>
            <person name="Steuernagel B."/>
            <person name="Mayer K.F."/>
            <person name="Olsen O.A."/>
        </authorList>
    </citation>
    <scope>NUCLEOTIDE SEQUENCE [LARGE SCALE GENOMIC DNA]</scope>
    <source>
        <strain evidence="2">cv. AL8/78</strain>
    </source>
</reference>
<dbReference type="AlphaFoldDB" id="A0A453CSQ9"/>